<reference evidence="2" key="2">
    <citation type="submission" date="2025-09" db="UniProtKB">
        <authorList>
            <consortium name="Ensembl"/>
        </authorList>
    </citation>
    <scope>IDENTIFICATION</scope>
</reference>
<organism evidence="2 3">
    <name type="scientific">Cyanistes caeruleus</name>
    <name type="common">Eurasian blue tit</name>
    <name type="synonym">Parus caeruleus</name>
    <dbReference type="NCBI Taxonomy" id="156563"/>
    <lineage>
        <taxon>Eukaryota</taxon>
        <taxon>Metazoa</taxon>
        <taxon>Chordata</taxon>
        <taxon>Craniata</taxon>
        <taxon>Vertebrata</taxon>
        <taxon>Euteleostomi</taxon>
        <taxon>Archelosauria</taxon>
        <taxon>Archosauria</taxon>
        <taxon>Dinosauria</taxon>
        <taxon>Saurischia</taxon>
        <taxon>Theropoda</taxon>
        <taxon>Coelurosauria</taxon>
        <taxon>Aves</taxon>
        <taxon>Neognathae</taxon>
        <taxon>Neoaves</taxon>
        <taxon>Telluraves</taxon>
        <taxon>Australaves</taxon>
        <taxon>Passeriformes</taxon>
        <taxon>Paridae</taxon>
        <taxon>Cyanistes</taxon>
    </lineage>
</organism>
<protein>
    <submittedName>
        <fullName evidence="2">Uncharacterized protein</fullName>
    </submittedName>
</protein>
<evidence type="ECO:0000313" key="3">
    <source>
        <dbReference type="Proteomes" id="UP000694410"/>
    </source>
</evidence>
<evidence type="ECO:0000256" key="1">
    <source>
        <dbReference type="SAM" id="Phobius"/>
    </source>
</evidence>
<keyword evidence="3" id="KW-1185">Reference proteome</keyword>
<evidence type="ECO:0000313" key="2">
    <source>
        <dbReference type="Ensembl" id="ENSCCEP00000026089.1"/>
    </source>
</evidence>
<accession>A0A8C0VP99</accession>
<dbReference type="Ensembl" id="ENSCCET00000038882.1">
    <property type="protein sequence ID" value="ENSCCEP00000026089.1"/>
    <property type="gene ID" value="ENSCCEG00000022996.1"/>
</dbReference>
<name>A0A8C0VP99_CYACU</name>
<dbReference type="Proteomes" id="UP000694410">
    <property type="component" value="Unplaced"/>
</dbReference>
<dbReference type="InterPro" id="IPR037185">
    <property type="entry name" value="EmrE-like"/>
</dbReference>
<sequence>ILTVVGNLLLSWLLFGTQLGALGYAGVALTLAGMVLYHQPRLLAACWGLRGHPRHE</sequence>
<keyword evidence="1" id="KW-0812">Transmembrane</keyword>
<keyword evidence="1" id="KW-0472">Membrane</keyword>
<feature type="transmembrane region" description="Helical" evidence="1">
    <location>
        <begin position="12"/>
        <end position="37"/>
    </location>
</feature>
<keyword evidence="1" id="KW-1133">Transmembrane helix</keyword>
<dbReference type="AlphaFoldDB" id="A0A8C0VP99"/>
<reference evidence="2" key="1">
    <citation type="submission" date="2025-08" db="UniProtKB">
        <authorList>
            <consortium name="Ensembl"/>
        </authorList>
    </citation>
    <scope>IDENTIFICATION</scope>
</reference>
<dbReference type="SUPFAM" id="SSF103481">
    <property type="entry name" value="Multidrug resistance efflux transporter EmrE"/>
    <property type="match status" value="1"/>
</dbReference>
<proteinExistence type="predicted"/>